<feature type="transmembrane region" description="Helical" evidence="1">
    <location>
        <begin position="115"/>
        <end position="138"/>
    </location>
</feature>
<evidence type="ECO:0000313" key="2">
    <source>
        <dbReference type="EMBL" id="ADB30854.1"/>
    </source>
</evidence>
<dbReference type="RefSeq" id="WP_012919410.1">
    <property type="nucleotide sequence ID" value="NC_013729.1"/>
</dbReference>
<dbReference type="HOGENOM" id="CLU_1765629_0_0_11"/>
<keyword evidence="1" id="KW-0812">Transmembrane</keyword>
<reference evidence="2 3" key="2">
    <citation type="journal article" date="2010" name="Stand. Genomic Sci.">
        <title>Complete genome sequence of Kribbella flavida type strain (IFO 14399).</title>
        <authorList>
            <person name="Pukall R."/>
            <person name="Lapidus A."/>
            <person name="Glavina Del Rio T."/>
            <person name="Copeland A."/>
            <person name="Tice H."/>
            <person name="Cheng J.-F."/>
            <person name="Lucas S."/>
            <person name="Chen F."/>
            <person name="Nolan M."/>
            <person name="LaButti K."/>
            <person name="Pati A."/>
            <person name="Ivanova N."/>
            <person name="Mavrommatis K."/>
            <person name="Mikhailova N."/>
            <person name="Pitluck S."/>
            <person name="Bruce D."/>
            <person name="Goodwin L."/>
            <person name="Land M."/>
            <person name="Hauser L."/>
            <person name="Chang Y.-J."/>
            <person name="Jeffries C.D."/>
            <person name="Chen A."/>
            <person name="Palaniappan K."/>
            <person name="Chain P."/>
            <person name="Rohde M."/>
            <person name="Goeker M."/>
            <person name="Bristow J."/>
            <person name="Eisen J.A."/>
            <person name="Markowitz V."/>
            <person name="Hugenholtz P."/>
            <person name="Kyrpides N.C."/>
            <person name="Klenk H.-P."/>
            <person name="Brettin T."/>
        </authorList>
    </citation>
    <scope>NUCLEOTIDE SEQUENCE [LARGE SCALE GENOMIC DNA]</scope>
    <source>
        <strain evidence="3">DSM 17836 / JCM 10339 / NBRC 14399</strain>
    </source>
</reference>
<dbReference type="OrthoDB" id="9965210at2"/>
<dbReference type="Proteomes" id="UP000007967">
    <property type="component" value="Chromosome"/>
</dbReference>
<organism evidence="2 3">
    <name type="scientific">Kribbella flavida (strain DSM 17836 / JCM 10339 / NBRC 14399)</name>
    <dbReference type="NCBI Taxonomy" id="479435"/>
    <lineage>
        <taxon>Bacteria</taxon>
        <taxon>Bacillati</taxon>
        <taxon>Actinomycetota</taxon>
        <taxon>Actinomycetes</taxon>
        <taxon>Propionibacteriales</taxon>
        <taxon>Kribbellaceae</taxon>
        <taxon>Kribbella</taxon>
    </lineage>
</organism>
<keyword evidence="3" id="KW-1185">Reference proteome</keyword>
<dbReference type="EMBL" id="CP001736">
    <property type="protein sequence ID" value="ADB30854.1"/>
    <property type="molecule type" value="Genomic_DNA"/>
</dbReference>
<evidence type="ECO:0000313" key="3">
    <source>
        <dbReference type="Proteomes" id="UP000007967"/>
    </source>
</evidence>
<reference evidence="3" key="1">
    <citation type="submission" date="2009-09" db="EMBL/GenBank/DDBJ databases">
        <title>The complete genome of Kribbella flavida DSM 17836.</title>
        <authorList>
            <consortium name="US DOE Joint Genome Institute (JGI-PGF)"/>
            <person name="Lucas S."/>
            <person name="Copeland A."/>
            <person name="Lapidus A."/>
            <person name="Glavina del Rio T."/>
            <person name="Dalin E."/>
            <person name="Tice H."/>
            <person name="Bruce D."/>
            <person name="Goodwin L."/>
            <person name="Pitluck S."/>
            <person name="Kyrpides N."/>
            <person name="Mavromatis K."/>
            <person name="Ivanova N."/>
            <person name="Saunders E."/>
            <person name="Brettin T."/>
            <person name="Detter J.C."/>
            <person name="Han C."/>
            <person name="Larimer F."/>
            <person name="Land M."/>
            <person name="Hauser L."/>
            <person name="Markowitz V."/>
            <person name="Cheng J.-F."/>
            <person name="Hugenholtz P."/>
            <person name="Woyke T."/>
            <person name="Wu D."/>
            <person name="Pukall R."/>
            <person name="Klenk H.-P."/>
            <person name="Eisen J.A."/>
        </authorList>
    </citation>
    <scope>NUCLEOTIDE SEQUENCE [LARGE SCALE GENOMIC DNA]</scope>
    <source>
        <strain evidence="3">DSM 17836 / JCM 10339 / NBRC 14399</strain>
    </source>
</reference>
<proteinExistence type="predicted"/>
<accession>D2PNK2</accession>
<keyword evidence="1" id="KW-0472">Membrane</keyword>
<dbReference type="STRING" id="479435.Kfla_1759"/>
<gene>
    <name evidence="2" type="ordered locus">Kfla_1759</name>
</gene>
<sequence>MTWRDRLRAATAVLALLAGAVVTPIALARLDDDLRLIQTQPVREVEVVTALHATTWRTQLTTVMVRHPETQVPTALEGAGKLPGLPGPGSYISVVVDPADRTRLLPTAADWAPSWYDYAILSIAAALPAVALAALVLITMSRPRHEV</sequence>
<protein>
    <recommendedName>
        <fullName evidence="4">Transmembrane protein</fullName>
    </recommendedName>
</protein>
<dbReference type="KEGG" id="kfl:Kfla_1759"/>
<evidence type="ECO:0000256" key="1">
    <source>
        <dbReference type="SAM" id="Phobius"/>
    </source>
</evidence>
<evidence type="ECO:0008006" key="4">
    <source>
        <dbReference type="Google" id="ProtNLM"/>
    </source>
</evidence>
<keyword evidence="1" id="KW-1133">Transmembrane helix</keyword>
<dbReference type="AlphaFoldDB" id="D2PNK2"/>
<name>D2PNK2_KRIFD</name>